<evidence type="ECO:0000256" key="2">
    <source>
        <dbReference type="SAM" id="MobiDB-lite"/>
    </source>
</evidence>
<dbReference type="OrthoDB" id="5857104at2759"/>
<evidence type="ECO:0000313" key="5">
    <source>
        <dbReference type="Proteomes" id="UP000267096"/>
    </source>
</evidence>
<evidence type="ECO:0000313" key="6">
    <source>
        <dbReference type="WBParaSite" id="ASIM_0001821601-mRNA-1"/>
    </source>
</evidence>
<dbReference type="AlphaFoldDB" id="A0A0M3KB69"/>
<dbReference type="GO" id="GO:0005634">
    <property type="term" value="C:nucleus"/>
    <property type="evidence" value="ECO:0007669"/>
    <property type="project" value="TreeGrafter"/>
</dbReference>
<keyword evidence="1" id="KW-0539">Nucleus</keyword>
<evidence type="ECO:0000256" key="1">
    <source>
        <dbReference type="ARBA" id="ARBA00023242"/>
    </source>
</evidence>
<dbReference type="GO" id="GO:0003682">
    <property type="term" value="F:chromatin binding"/>
    <property type="evidence" value="ECO:0007669"/>
    <property type="project" value="TreeGrafter"/>
</dbReference>
<dbReference type="InterPro" id="IPR009462">
    <property type="entry name" value="CHD_II_SANT-like"/>
</dbReference>
<dbReference type="PANTHER" id="PTHR45623:SF17">
    <property type="entry name" value="CHROMODOMAIN-HELICASE-DNA-BINDING PROTEIN 3-RELATED"/>
    <property type="match status" value="1"/>
</dbReference>
<dbReference type="InterPro" id="IPR012957">
    <property type="entry name" value="CHD_C2"/>
</dbReference>
<dbReference type="Proteomes" id="UP000267096">
    <property type="component" value="Unassembled WGS sequence"/>
</dbReference>
<dbReference type="Pfam" id="PF06461">
    <property type="entry name" value="CHDII_SANT-like"/>
    <property type="match status" value="1"/>
</dbReference>
<organism evidence="6">
    <name type="scientific">Anisakis simplex</name>
    <name type="common">Herring worm</name>
    <dbReference type="NCBI Taxonomy" id="6269"/>
    <lineage>
        <taxon>Eukaryota</taxon>
        <taxon>Metazoa</taxon>
        <taxon>Ecdysozoa</taxon>
        <taxon>Nematoda</taxon>
        <taxon>Chromadorea</taxon>
        <taxon>Rhabditida</taxon>
        <taxon>Spirurina</taxon>
        <taxon>Ascaridomorpha</taxon>
        <taxon>Ascaridoidea</taxon>
        <taxon>Anisakidae</taxon>
        <taxon>Anisakis</taxon>
        <taxon>Anisakis simplex complex</taxon>
    </lineage>
</organism>
<dbReference type="GO" id="GO:0042393">
    <property type="term" value="F:histone binding"/>
    <property type="evidence" value="ECO:0007669"/>
    <property type="project" value="TreeGrafter"/>
</dbReference>
<dbReference type="GO" id="GO:0003677">
    <property type="term" value="F:DNA binding"/>
    <property type="evidence" value="ECO:0007669"/>
    <property type="project" value="InterPro"/>
</dbReference>
<dbReference type="Gene3D" id="1.10.10.60">
    <property type="entry name" value="Homeodomain-like"/>
    <property type="match status" value="1"/>
</dbReference>
<dbReference type="WBParaSite" id="ASIM_0001821601-mRNA-1">
    <property type="protein sequence ID" value="ASIM_0001821601-mRNA-1"/>
    <property type="gene ID" value="ASIM_0001821601"/>
</dbReference>
<feature type="compositionally biased region" description="Low complexity" evidence="2">
    <location>
        <begin position="74"/>
        <end position="87"/>
    </location>
</feature>
<feature type="region of interest" description="Disordered" evidence="2">
    <location>
        <begin position="1"/>
        <end position="21"/>
    </location>
</feature>
<dbReference type="GO" id="GO:0140658">
    <property type="term" value="F:ATP-dependent chromatin remodeler activity"/>
    <property type="evidence" value="ECO:0007669"/>
    <property type="project" value="TreeGrafter"/>
</dbReference>
<dbReference type="GO" id="GO:0000785">
    <property type="term" value="C:chromatin"/>
    <property type="evidence" value="ECO:0007669"/>
    <property type="project" value="TreeGrafter"/>
</dbReference>
<evidence type="ECO:0000259" key="3">
    <source>
        <dbReference type="SMART" id="SM01146"/>
    </source>
</evidence>
<accession>A0A0M3KB69</accession>
<feature type="region of interest" description="Disordered" evidence="2">
    <location>
        <begin position="64"/>
        <end position="138"/>
    </location>
</feature>
<protein>
    <submittedName>
        <fullName evidence="6">DUF1086 domain-containing protein</fullName>
    </submittedName>
</protein>
<dbReference type="SMART" id="SM01146">
    <property type="entry name" value="DUF1086"/>
    <property type="match status" value="1"/>
</dbReference>
<gene>
    <name evidence="4" type="ORF">ASIM_LOCUS17617</name>
</gene>
<dbReference type="Pfam" id="PF08074">
    <property type="entry name" value="CHDCT2"/>
    <property type="match status" value="1"/>
</dbReference>
<evidence type="ECO:0000313" key="4">
    <source>
        <dbReference type="EMBL" id="VDK60832.1"/>
    </source>
</evidence>
<feature type="domain" description="CHD subfamily II SANT-like" evidence="3">
    <location>
        <begin position="1"/>
        <end position="60"/>
    </location>
</feature>
<dbReference type="GO" id="GO:0016887">
    <property type="term" value="F:ATP hydrolysis activity"/>
    <property type="evidence" value="ECO:0007669"/>
    <property type="project" value="TreeGrafter"/>
</dbReference>
<dbReference type="FunFam" id="1.10.10.60:FF:000037">
    <property type="entry name" value="chromodomain-helicase-DNA-binding protein 3 isoform X1"/>
    <property type="match status" value="1"/>
</dbReference>
<dbReference type="PANTHER" id="PTHR45623">
    <property type="entry name" value="CHROMODOMAIN-HELICASE-DNA-BINDING PROTEIN 3-RELATED-RELATED"/>
    <property type="match status" value="1"/>
</dbReference>
<feature type="compositionally biased region" description="Basic and acidic residues" evidence="2">
    <location>
        <begin position="64"/>
        <end position="73"/>
    </location>
</feature>
<dbReference type="EMBL" id="UYRR01034345">
    <property type="protein sequence ID" value="VDK60832.1"/>
    <property type="molecule type" value="Genomic_DNA"/>
</dbReference>
<reference evidence="4 5" key="2">
    <citation type="submission" date="2018-11" db="EMBL/GenBank/DDBJ databases">
        <authorList>
            <consortium name="Pathogen Informatics"/>
        </authorList>
    </citation>
    <scope>NUCLEOTIDE SEQUENCE [LARGE SCALE GENOMIC DNA]</scope>
</reference>
<name>A0A0M3KB69_ANISI</name>
<reference evidence="6" key="1">
    <citation type="submission" date="2017-02" db="UniProtKB">
        <authorList>
            <consortium name="WormBaseParasite"/>
        </authorList>
    </citation>
    <scope>IDENTIFICATION</scope>
</reference>
<proteinExistence type="predicted"/>
<keyword evidence="5" id="KW-1185">Reference proteome</keyword>
<sequence>MRHLCEPGADTQESFNDGVPREGLNRQHVLTRIGIMSLIRKKVQEFESSNGDWSIPEVKERLAAQAIEEREGTSSKGGSKASSRSGTPALKETTPDSNSNSRMETDKEEDKMETDEGAPKGVVSKEEDRKNRAPRPSFKFNIADGGFTELHTLWLNEEKAAVPGNEYEIWHRRHDFWLLAGIVTYGYGRYQDIQNDPRFSIINDPFRTEQGKGNFLEIKNKFLQRRFKLLEQALVIEEQLRRAAYLNLTQSNNDGTQQLNERFADIECLAESHQHLAREGMQGNKNANAVLHKVNLHKVDIKLFC</sequence>